<reference evidence="1" key="1">
    <citation type="submission" date="2021-06" db="EMBL/GenBank/DDBJ databases">
        <authorList>
            <person name="Kallberg Y."/>
            <person name="Tangrot J."/>
            <person name="Rosling A."/>
        </authorList>
    </citation>
    <scope>NUCLEOTIDE SEQUENCE</scope>
    <source>
        <strain evidence="1">IA702</strain>
    </source>
</reference>
<organism evidence="1 2">
    <name type="scientific">Paraglomus occultum</name>
    <dbReference type="NCBI Taxonomy" id="144539"/>
    <lineage>
        <taxon>Eukaryota</taxon>
        <taxon>Fungi</taxon>
        <taxon>Fungi incertae sedis</taxon>
        <taxon>Mucoromycota</taxon>
        <taxon>Glomeromycotina</taxon>
        <taxon>Glomeromycetes</taxon>
        <taxon>Paraglomerales</taxon>
        <taxon>Paraglomeraceae</taxon>
        <taxon>Paraglomus</taxon>
    </lineage>
</organism>
<dbReference type="EMBL" id="CAJVPJ010004115">
    <property type="protein sequence ID" value="CAG8648687.1"/>
    <property type="molecule type" value="Genomic_DNA"/>
</dbReference>
<name>A0A9N9DUX1_9GLOM</name>
<keyword evidence="2" id="KW-1185">Reference proteome</keyword>
<evidence type="ECO:0000313" key="1">
    <source>
        <dbReference type="EMBL" id="CAG8648687.1"/>
    </source>
</evidence>
<gene>
    <name evidence="1" type="ORF">POCULU_LOCUS9827</name>
</gene>
<dbReference type="Proteomes" id="UP000789572">
    <property type="component" value="Unassembled WGS sequence"/>
</dbReference>
<evidence type="ECO:0000313" key="2">
    <source>
        <dbReference type="Proteomes" id="UP000789572"/>
    </source>
</evidence>
<dbReference type="AlphaFoldDB" id="A0A9N9DUX1"/>
<comment type="caution">
    <text evidence="1">The sequence shown here is derived from an EMBL/GenBank/DDBJ whole genome shotgun (WGS) entry which is preliminary data.</text>
</comment>
<protein>
    <submittedName>
        <fullName evidence="1">8992_t:CDS:1</fullName>
    </submittedName>
</protein>
<sequence length="229" mass="26615">MAEKGYKVIFFIENDYVHALGYYTPLLDCFGRDKIAEIVIDSTFKTNQEKFELFAVNANVGGFGVPIAYLYLDTYTPTCHNLHSDNLITTRVGALTQFFLMLRREGVLPTFVLIDKDSGEIAAVEEAWSWTAKIQLCLWHTEHAIIHKFKGKRSTRSQYTYMKAHDTYQQFNFIDPQWIPSERDSRELICLDEKQTEVLSIIKRHALYHPLIPVDKDIFQTTETIYDQS</sequence>
<dbReference type="OrthoDB" id="2437251at2759"/>
<proteinExistence type="predicted"/>
<accession>A0A9N9DUX1</accession>
<feature type="non-terminal residue" evidence="1">
    <location>
        <position position="229"/>
    </location>
</feature>